<gene>
    <name evidence="7" type="ORF">BU24DRAFT_68016</name>
</gene>
<dbReference type="EMBL" id="ML978077">
    <property type="protein sequence ID" value="KAF2009946.1"/>
    <property type="molecule type" value="Genomic_DNA"/>
</dbReference>
<feature type="compositionally biased region" description="Polar residues" evidence="5">
    <location>
        <begin position="128"/>
        <end position="160"/>
    </location>
</feature>
<evidence type="ECO:0000256" key="1">
    <source>
        <dbReference type="ARBA" id="ARBA00005234"/>
    </source>
</evidence>
<evidence type="ECO:0000256" key="4">
    <source>
        <dbReference type="ARBA" id="ARBA00022807"/>
    </source>
</evidence>
<dbReference type="SUPFAM" id="SSF54001">
    <property type="entry name" value="Cysteine proteinases"/>
    <property type="match status" value="1"/>
</dbReference>
<dbReference type="GO" id="GO:0005634">
    <property type="term" value="C:nucleus"/>
    <property type="evidence" value="ECO:0007669"/>
    <property type="project" value="TreeGrafter"/>
</dbReference>
<dbReference type="OrthoDB" id="1939479at2759"/>
<evidence type="ECO:0000259" key="6">
    <source>
        <dbReference type="PROSITE" id="PS50600"/>
    </source>
</evidence>
<organism evidence="7 8">
    <name type="scientific">Aaosphaeria arxii CBS 175.79</name>
    <dbReference type="NCBI Taxonomy" id="1450172"/>
    <lineage>
        <taxon>Eukaryota</taxon>
        <taxon>Fungi</taxon>
        <taxon>Dikarya</taxon>
        <taxon>Ascomycota</taxon>
        <taxon>Pezizomycotina</taxon>
        <taxon>Dothideomycetes</taxon>
        <taxon>Pleosporomycetidae</taxon>
        <taxon>Pleosporales</taxon>
        <taxon>Pleosporales incertae sedis</taxon>
        <taxon>Aaosphaeria</taxon>
    </lineage>
</organism>
<proteinExistence type="inferred from homology"/>
<evidence type="ECO:0000256" key="3">
    <source>
        <dbReference type="ARBA" id="ARBA00022801"/>
    </source>
</evidence>
<protein>
    <recommendedName>
        <fullName evidence="6">Ubiquitin-like protease family profile domain-containing protein</fullName>
    </recommendedName>
</protein>
<name>A0A6A5XAS6_9PLEO</name>
<dbReference type="PANTHER" id="PTHR12606:SF141">
    <property type="entry name" value="GH15225P-RELATED"/>
    <property type="match status" value="1"/>
</dbReference>
<evidence type="ECO:0000313" key="8">
    <source>
        <dbReference type="Proteomes" id="UP000799778"/>
    </source>
</evidence>
<evidence type="ECO:0000256" key="5">
    <source>
        <dbReference type="SAM" id="MobiDB-lite"/>
    </source>
</evidence>
<evidence type="ECO:0000313" key="7">
    <source>
        <dbReference type="EMBL" id="KAF2009946.1"/>
    </source>
</evidence>
<dbReference type="AlphaFoldDB" id="A0A6A5XAS6"/>
<dbReference type="GO" id="GO:0016926">
    <property type="term" value="P:protein desumoylation"/>
    <property type="evidence" value="ECO:0007669"/>
    <property type="project" value="TreeGrafter"/>
</dbReference>
<keyword evidence="8" id="KW-1185">Reference proteome</keyword>
<dbReference type="PROSITE" id="PS50600">
    <property type="entry name" value="ULP_PROTEASE"/>
    <property type="match status" value="1"/>
</dbReference>
<dbReference type="InterPro" id="IPR038765">
    <property type="entry name" value="Papain-like_cys_pep_sf"/>
</dbReference>
<dbReference type="Gene3D" id="3.40.395.10">
    <property type="entry name" value="Adenoviral Proteinase, Chain A"/>
    <property type="match status" value="1"/>
</dbReference>
<keyword evidence="2" id="KW-0645">Protease</keyword>
<keyword evidence="4" id="KW-0788">Thiol protease</keyword>
<feature type="region of interest" description="Disordered" evidence="5">
    <location>
        <begin position="126"/>
        <end position="160"/>
    </location>
</feature>
<feature type="region of interest" description="Disordered" evidence="5">
    <location>
        <begin position="579"/>
        <end position="598"/>
    </location>
</feature>
<sequence>MSKRSLPEAFIHDDYSNMADASFSSASAHFPNSRALSQIALPAMPGQWDTIYVPENSLDELSSNTLFTTTSKLAPIVTNIASLITAAVRIVNKYTRRQVIQAVPVVREDGSRKKVLLDVGTLDEPRRSPQSIINNTKSQNGWTPTQRFRQQPGLSSPITTNDITNNYATVNNANTLNTFDTINTPNRGWNRGNNFPNPSPSITRSARSDNITPGSSSLQFNNHSVIDNIDLSFENCLHSTPPPSPSPIGRAAPARFTIEPSGSQQFLSPAAGRFSLNRPLQHSRIRDLARPVANHTDRNRPKFLHSTRDTPIQQPSKNISSNFAKFIAGCESEGLAITENLEAEHSASKQDNLQYHVAFAREDSPFNEIAHRESSPFDKDVGVEDSHLHGIDARESSPFEENVELGNPLPQIHVSEATSPLHDGIAGEGTTIAEHVAPEINSVDYDIEDEFDPYTPDGLGKLGEIQSFLHSSFLSPIAEEEDDEPQEDDELPVAPDYANDLSFLPDAPELLPKKTVRIRRSGRSKPFFKDEAPCDLLDSSLEYIVTSPHKRPDLFGEAVDESALSLEVIEDFEKTLELSEQERSSSPFDENPPPLVRPLNESQELQLAEAVSMTNGGLDHIDLADGILTTHDFKTLLPTLFNGNPVAWVNDNIVNEYLKLLTDHVKAKAGYTHIKNGPAPPVHAFPSQWYVTITKCAKNVARWAGRVQLGGKQLLDAKLLLIPICDNGHWRLLSIKPQDRTIQYIDSLFMRQDDFTKMARDWVKNELGPLYVESEWQVLDDHTSERQMNGSDCGVFVCLNALALLREEGLFRVIPDDGMDAARKRIAVSLLNKSLTGEMD</sequence>
<dbReference type="GO" id="GO:0006508">
    <property type="term" value="P:proteolysis"/>
    <property type="evidence" value="ECO:0007669"/>
    <property type="project" value="UniProtKB-KW"/>
</dbReference>
<accession>A0A6A5XAS6</accession>
<feature type="region of interest" description="Disordered" evidence="5">
    <location>
        <begin position="297"/>
        <end position="317"/>
    </location>
</feature>
<dbReference type="RefSeq" id="XP_033378285.1">
    <property type="nucleotide sequence ID" value="XM_033534528.1"/>
</dbReference>
<reference evidence="7" key="1">
    <citation type="journal article" date="2020" name="Stud. Mycol.">
        <title>101 Dothideomycetes genomes: a test case for predicting lifestyles and emergence of pathogens.</title>
        <authorList>
            <person name="Haridas S."/>
            <person name="Albert R."/>
            <person name="Binder M."/>
            <person name="Bloem J."/>
            <person name="Labutti K."/>
            <person name="Salamov A."/>
            <person name="Andreopoulos B."/>
            <person name="Baker S."/>
            <person name="Barry K."/>
            <person name="Bills G."/>
            <person name="Bluhm B."/>
            <person name="Cannon C."/>
            <person name="Castanera R."/>
            <person name="Culley D."/>
            <person name="Daum C."/>
            <person name="Ezra D."/>
            <person name="Gonzalez J."/>
            <person name="Henrissat B."/>
            <person name="Kuo A."/>
            <person name="Liang C."/>
            <person name="Lipzen A."/>
            <person name="Lutzoni F."/>
            <person name="Magnuson J."/>
            <person name="Mondo S."/>
            <person name="Nolan M."/>
            <person name="Ohm R."/>
            <person name="Pangilinan J."/>
            <person name="Park H.-J."/>
            <person name="Ramirez L."/>
            <person name="Alfaro M."/>
            <person name="Sun H."/>
            <person name="Tritt A."/>
            <person name="Yoshinaga Y."/>
            <person name="Zwiers L.-H."/>
            <person name="Turgeon B."/>
            <person name="Goodwin S."/>
            <person name="Spatafora J."/>
            <person name="Crous P."/>
            <person name="Grigoriev I."/>
        </authorList>
    </citation>
    <scope>NUCLEOTIDE SEQUENCE</scope>
    <source>
        <strain evidence="7">CBS 175.79</strain>
    </source>
</reference>
<dbReference type="GO" id="GO:0016929">
    <property type="term" value="F:deSUMOylase activity"/>
    <property type="evidence" value="ECO:0007669"/>
    <property type="project" value="TreeGrafter"/>
</dbReference>
<dbReference type="GeneID" id="54291925"/>
<dbReference type="Pfam" id="PF02902">
    <property type="entry name" value="Peptidase_C48"/>
    <property type="match status" value="1"/>
</dbReference>
<dbReference type="InterPro" id="IPR003653">
    <property type="entry name" value="Peptidase_C48_C"/>
</dbReference>
<feature type="domain" description="Ubiquitin-like protease family profile" evidence="6">
    <location>
        <begin position="626"/>
        <end position="804"/>
    </location>
</feature>
<dbReference type="PANTHER" id="PTHR12606">
    <property type="entry name" value="SENTRIN/SUMO-SPECIFIC PROTEASE"/>
    <property type="match status" value="1"/>
</dbReference>
<keyword evidence="3" id="KW-0378">Hydrolase</keyword>
<evidence type="ECO:0000256" key="2">
    <source>
        <dbReference type="ARBA" id="ARBA00022670"/>
    </source>
</evidence>
<dbReference type="Proteomes" id="UP000799778">
    <property type="component" value="Unassembled WGS sequence"/>
</dbReference>
<feature type="region of interest" description="Disordered" evidence="5">
    <location>
        <begin position="183"/>
        <end position="219"/>
    </location>
</feature>
<comment type="similarity">
    <text evidence="1">Belongs to the peptidase C48 family.</text>
</comment>